<keyword evidence="1" id="KW-1133">Transmembrane helix</keyword>
<evidence type="ECO:0000313" key="2">
    <source>
        <dbReference type="EMBL" id="MBP1965400.1"/>
    </source>
</evidence>
<accession>A0ABS4I3L6</accession>
<reference evidence="2 3" key="1">
    <citation type="submission" date="2021-03" db="EMBL/GenBank/DDBJ databases">
        <title>Genomic Encyclopedia of Type Strains, Phase IV (KMG-IV): sequencing the most valuable type-strain genomes for metagenomic binning, comparative biology and taxonomic classification.</title>
        <authorList>
            <person name="Goeker M."/>
        </authorList>
    </citation>
    <scope>NUCLEOTIDE SEQUENCE [LARGE SCALE GENOMIC DNA]</scope>
    <source>
        <strain evidence="2 3">DSM 24950</strain>
    </source>
</reference>
<name>A0ABS4I3L6_9BACL</name>
<proteinExistence type="predicted"/>
<feature type="transmembrane region" description="Helical" evidence="1">
    <location>
        <begin position="21"/>
        <end position="39"/>
    </location>
</feature>
<keyword evidence="1" id="KW-0812">Transmembrane</keyword>
<feature type="transmembrane region" description="Helical" evidence="1">
    <location>
        <begin position="138"/>
        <end position="159"/>
    </location>
</feature>
<evidence type="ECO:0000313" key="3">
    <source>
        <dbReference type="Proteomes" id="UP001519344"/>
    </source>
</evidence>
<dbReference type="Proteomes" id="UP001519344">
    <property type="component" value="Unassembled WGS sequence"/>
</dbReference>
<dbReference type="RefSeq" id="WP_167058604.1">
    <property type="nucleotide sequence ID" value="NZ_JAAOZR010000018.1"/>
</dbReference>
<feature type="transmembrane region" description="Helical" evidence="1">
    <location>
        <begin position="166"/>
        <end position="183"/>
    </location>
</feature>
<sequence length="184" mass="21235">MNTLEKEAGRLRQEWIPKKERIGVSVAFVIAVLLVIWQLEGLLQLSSETLHSRQFEHTFKDFGSYARIALFFVLAYYALLFVMRQRIWDGFGHVKKGLAVLLRFARRWHTPLAIIAIAFIVLHAVAVFMYGFKLDFNNISGLLALLVLLPVPVSGLLRYQRLDRKWHLRSGLAFAVLFLIHAFL</sequence>
<protein>
    <submittedName>
        <fullName evidence="2">Cytochrome b561</fullName>
    </submittedName>
</protein>
<feature type="transmembrane region" description="Helical" evidence="1">
    <location>
        <begin position="112"/>
        <end position="132"/>
    </location>
</feature>
<dbReference type="EMBL" id="JAGGKV010000013">
    <property type="protein sequence ID" value="MBP1965400.1"/>
    <property type="molecule type" value="Genomic_DNA"/>
</dbReference>
<gene>
    <name evidence="2" type="ORF">J2Z65_004637</name>
</gene>
<keyword evidence="1" id="KW-0472">Membrane</keyword>
<organism evidence="2 3">
    <name type="scientific">Paenibacillus aceris</name>
    <dbReference type="NCBI Taxonomy" id="869555"/>
    <lineage>
        <taxon>Bacteria</taxon>
        <taxon>Bacillati</taxon>
        <taxon>Bacillota</taxon>
        <taxon>Bacilli</taxon>
        <taxon>Bacillales</taxon>
        <taxon>Paenibacillaceae</taxon>
        <taxon>Paenibacillus</taxon>
    </lineage>
</organism>
<keyword evidence="3" id="KW-1185">Reference proteome</keyword>
<feature type="transmembrane region" description="Helical" evidence="1">
    <location>
        <begin position="65"/>
        <end position="83"/>
    </location>
</feature>
<evidence type="ECO:0000256" key="1">
    <source>
        <dbReference type="SAM" id="Phobius"/>
    </source>
</evidence>
<comment type="caution">
    <text evidence="2">The sequence shown here is derived from an EMBL/GenBank/DDBJ whole genome shotgun (WGS) entry which is preliminary data.</text>
</comment>